<evidence type="ECO:0000256" key="8">
    <source>
        <dbReference type="ARBA" id="ARBA00023163"/>
    </source>
</evidence>
<dbReference type="SUPFAM" id="SSF46689">
    <property type="entry name" value="Homeodomain-like"/>
    <property type="match status" value="2"/>
</dbReference>
<evidence type="ECO:0000313" key="13">
    <source>
        <dbReference type="EMBL" id="GAA6410397.1"/>
    </source>
</evidence>
<evidence type="ECO:0000256" key="7">
    <source>
        <dbReference type="ARBA" id="ARBA00023125"/>
    </source>
</evidence>
<dbReference type="Gene3D" id="1.10.10.60">
    <property type="entry name" value="Homeodomain-like"/>
    <property type="match status" value="2"/>
</dbReference>
<evidence type="ECO:0000256" key="6">
    <source>
        <dbReference type="ARBA" id="ARBA00023015"/>
    </source>
</evidence>
<comment type="caution">
    <text evidence="13">The sequence shown here is derived from an EMBL/GenBank/DDBJ whole genome shotgun (WGS) entry which is preliminary data.</text>
</comment>
<evidence type="ECO:0000256" key="10">
    <source>
        <dbReference type="PROSITE-ProRule" id="PRU00169"/>
    </source>
</evidence>
<protein>
    <recommendedName>
        <fullName evidence="2">Stage 0 sporulation protein A homolog</fullName>
    </recommendedName>
</protein>
<evidence type="ECO:0000256" key="5">
    <source>
        <dbReference type="ARBA" id="ARBA00023012"/>
    </source>
</evidence>
<dbReference type="CDD" id="cd17536">
    <property type="entry name" value="REC_YesN-like"/>
    <property type="match status" value="1"/>
</dbReference>
<dbReference type="InterPro" id="IPR018060">
    <property type="entry name" value="HTH_AraC"/>
</dbReference>
<dbReference type="RefSeq" id="WP_390408798.1">
    <property type="nucleotide sequence ID" value="NZ_BAABYW010000001.1"/>
</dbReference>
<reference evidence="13 14" key="1">
    <citation type="submission" date="2024-04" db="EMBL/GenBank/DDBJ databases">
        <title>Defined microbial consortia suppress multidrug-resistant proinflammatory Enterobacteriaceae via ecological control.</title>
        <authorList>
            <person name="Furuichi M."/>
            <person name="Kawaguchi T."/>
            <person name="Pust M."/>
            <person name="Yasuma K."/>
            <person name="Plichta D."/>
            <person name="Hasegawa N."/>
            <person name="Ohya T."/>
            <person name="Bhattarai S."/>
            <person name="Sasajima S."/>
            <person name="Aoto Y."/>
            <person name="Tuganbaev T."/>
            <person name="Yaginuma M."/>
            <person name="Ueda M."/>
            <person name="Okahashi N."/>
            <person name="Amafuji K."/>
            <person name="Kiridooshi Y."/>
            <person name="Sugita K."/>
            <person name="Strazar M."/>
            <person name="Skelly A."/>
            <person name="Suda W."/>
            <person name="Hattori M."/>
            <person name="Nakamoto N."/>
            <person name="Caballero S."/>
            <person name="Norman J."/>
            <person name="Olle B."/>
            <person name="Tanoue T."/>
            <person name="Arita M."/>
            <person name="Bucci V."/>
            <person name="Atarashi K."/>
            <person name="Xavier R."/>
            <person name="Honda K."/>
        </authorList>
    </citation>
    <scope>NUCLEOTIDE SEQUENCE [LARGE SCALE GENOMIC DNA]</scope>
    <source>
        <strain evidence="14">k04-0078-D8-1</strain>
    </source>
</reference>
<evidence type="ECO:0000256" key="4">
    <source>
        <dbReference type="ARBA" id="ARBA00022553"/>
    </source>
</evidence>
<keyword evidence="7" id="KW-0238">DNA-binding</keyword>
<gene>
    <name evidence="13" type="ORF">K040078D81_45140</name>
</gene>
<evidence type="ECO:0000256" key="3">
    <source>
        <dbReference type="ARBA" id="ARBA00022490"/>
    </source>
</evidence>
<dbReference type="InterPro" id="IPR051552">
    <property type="entry name" value="HptR"/>
</dbReference>
<dbReference type="PRINTS" id="PR00032">
    <property type="entry name" value="HTHARAC"/>
</dbReference>
<dbReference type="PROSITE" id="PS50110">
    <property type="entry name" value="RESPONSE_REGULATORY"/>
    <property type="match status" value="1"/>
</dbReference>
<proteinExistence type="predicted"/>
<accession>A0ABQ0BG09</accession>
<dbReference type="InterPro" id="IPR009057">
    <property type="entry name" value="Homeodomain-like_sf"/>
</dbReference>
<dbReference type="SMART" id="SM00448">
    <property type="entry name" value="REC"/>
    <property type="match status" value="1"/>
</dbReference>
<keyword evidence="6" id="KW-0805">Transcription regulation</keyword>
<sequence length="525" mass="62137">MLTKVEEIEMYSILLVEDEELELETLREYIDWRSLECDPVYAARSGRRALEIIWEHKPDIVITDIQMPGMTGLELAERIREMGGQQKIVFLTGYDRYDYVKKAMTVEAADYILKPFTEESIGEVISQVKEKIRKEQWMHLSVISAQKMMLERLCCHQDGYMEAYTWMQRFSEEETLEKQFHVIAVYGNFTREQYQRLIRENKVILHCIVFERVTVYLLRKFVSSRDMAVRIQNYFREYCAVECNIIYLKDVVPLECLYENCQELQNLFQVMFYCDIRLWELEEARAFGDQVAREQKPHFIKGGGIAQIQHVLLHNSRDEVVKALDSYLDTLSYQEYDQAIFYSMELCKAVEEQYSLQKIGNLEGELKEIECSIVRSCHFGEVRSALRRLLYPLTEQSGESRKDQTADVMVGYARQYISENYRKPVLVEELARNAGISTNYFRTIFKERTGVTIYEYTTQIRMEKAKELLRDERQKVKEIGVLVGYESSAHFGSVFRKRFGMTPNEYRRKIQEGRNTVQKHYEEDI</sequence>
<dbReference type="PANTHER" id="PTHR42713:SF3">
    <property type="entry name" value="TRANSCRIPTIONAL REGULATORY PROTEIN HPTR"/>
    <property type="match status" value="1"/>
</dbReference>
<dbReference type="PANTHER" id="PTHR42713">
    <property type="entry name" value="HISTIDINE KINASE-RELATED"/>
    <property type="match status" value="1"/>
</dbReference>
<comment type="function">
    <text evidence="9">May play the central regulatory role in sporulation. It may be an element of the effector pathway responsible for the activation of sporulation genes in response to nutritional stress. Spo0A may act in concert with spo0H (a sigma factor) to control the expression of some genes that are critical to the sporulation process.</text>
</comment>
<dbReference type="SUPFAM" id="SSF52172">
    <property type="entry name" value="CheY-like"/>
    <property type="match status" value="1"/>
</dbReference>
<evidence type="ECO:0000313" key="14">
    <source>
        <dbReference type="Proteomes" id="UP001600943"/>
    </source>
</evidence>
<keyword evidence="4 10" id="KW-0597">Phosphoprotein</keyword>
<dbReference type="Pfam" id="PF12833">
    <property type="entry name" value="HTH_18"/>
    <property type="match status" value="1"/>
</dbReference>
<dbReference type="Gene3D" id="3.40.50.2300">
    <property type="match status" value="1"/>
</dbReference>
<evidence type="ECO:0000256" key="1">
    <source>
        <dbReference type="ARBA" id="ARBA00004496"/>
    </source>
</evidence>
<dbReference type="PROSITE" id="PS01124">
    <property type="entry name" value="HTH_ARAC_FAMILY_2"/>
    <property type="match status" value="1"/>
</dbReference>
<name>A0ABQ0BG09_9FIRM</name>
<dbReference type="EMBL" id="BAABYW010000001">
    <property type="protein sequence ID" value="GAA6410397.1"/>
    <property type="molecule type" value="Genomic_DNA"/>
</dbReference>
<comment type="subcellular location">
    <subcellularLocation>
        <location evidence="1">Cytoplasm</location>
    </subcellularLocation>
</comment>
<organism evidence="13 14">
    <name type="scientific">Blautia hominis</name>
    <dbReference type="NCBI Taxonomy" id="2025493"/>
    <lineage>
        <taxon>Bacteria</taxon>
        <taxon>Bacillati</taxon>
        <taxon>Bacillota</taxon>
        <taxon>Clostridia</taxon>
        <taxon>Lachnospirales</taxon>
        <taxon>Lachnospiraceae</taxon>
        <taxon>Blautia</taxon>
    </lineage>
</organism>
<dbReference type="PROSITE" id="PS00041">
    <property type="entry name" value="HTH_ARAC_FAMILY_1"/>
    <property type="match status" value="1"/>
</dbReference>
<evidence type="ECO:0000256" key="2">
    <source>
        <dbReference type="ARBA" id="ARBA00018672"/>
    </source>
</evidence>
<dbReference type="InterPro" id="IPR011006">
    <property type="entry name" value="CheY-like_superfamily"/>
</dbReference>
<feature type="domain" description="HTH araC/xylS-type" evidence="11">
    <location>
        <begin position="411"/>
        <end position="509"/>
    </location>
</feature>
<dbReference type="SMART" id="SM00342">
    <property type="entry name" value="HTH_ARAC"/>
    <property type="match status" value="1"/>
</dbReference>
<dbReference type="InterPro" id="IPR020449">
    <property type="entry name" value="Tscrpt_reg_AraC-type_HTH"/>
</dbReference>
<feature type="modified residue" description="4-aspartylphosphate" evidence="10">
    <location>
        <position position="64"/>
    </location>
</feature>
<evidence type="ECO:0000259" key="12">
    <source>
        <dbReference type="PROSITE" id="PS50110"/>
    </source>
</evidence>
<feature type="domain" description="Response regulatory" evidence="12">
    <location>
        <begin position="12"/>
        <end position="129"/>
    </location>
</feature>
<dbReference type="InterPro" id="IPR018062">
    <property type="entry name" value="HTH_AraC-typ_CS"/>
</dbReference>
<keyword evidence="14" id="KW-1185">Reference proteome</keyword>
<dbReference type="Proteomes" id="UP001600943">
    <property type="component" value="Unassembled WGS sequence"/>
</dbReference>
<keyword evidence="3" id="KW-0963">Cytoplasm</keyword>
<dbReference type="Pfam" id="PF00072">
    <property type="entry name" value="Response_reg"/>
    <property type="match status" value="1"/>
</dbReference>
<evidence type="ECO:0000259" key="11">
    <source>
        <dbReference type="PROSITE" id="PS01124"/>
    </source>
</evidence>
<evidence type="ECO:0000256" key="9">
    <source>
        <dbReference type="ARBA" id="ARBA00024867"/>
    </source>
</evidence>
<dbReference type="InterPro" id="IPR001789">
    <property type="entry name" value="Sig_transdc_resp-reg_receiver"/>
</dbReference>
<keyword evidence="5" id="KW-0902">Two-component regulatory system</keyword>
<keyword evidence="8" id="KW-0804">Transcription</keyword>